<dbReference type="RefSeq" id="WP_379913683.1">
    <property type="nucleotide sequence ID" value="NZ_JBHUDD010000038.1"/>
</dbReference>
<dbReference type="InterPro" id="IPR011659">
    <property type="entry name" value="WD40"/>
</dbReference>
<dbReference type="HAMAP" id="MF_00671">
    <property type="entry name" value="TolB"/>
    <property type="match status" value="1"/>
</dbReference>
<keyword evidence="5" id="KW-0131">Cell cycle</keyword>
<dbReference type="InterPro" id="IPR014167">
    <property type="entry name" value="Tol-Pal_TolB"/>
</dbReference>
<dbReference type="SUPFAM" id="SSF69304">
    <property type="entry name" value="Tricorn protease N-terminal domain"/>
    <property type="match status" value="1"/>
</dbReference>
<organism evidence="7 8">
    <name type="scientific">Lacimonas salitolerans</name>
    <dbReference type="NCBI Taxonomy" id="1323750"/>
    <lineage>
        <taxon>Bacteria</taxon>
        <taxon>Pseudomonadati</taxon>
        <taxon>Pseudomonadota</taxon>
        <taxon>Alphaproteobacteria</taxon>
        <taxon>Rhodobacterales</taxon>
        <taxon>Paracoccaceae</taxon>
        <taxon>Lacimonas</taxon>
    </lineage>
</organism>
<dbReference type="EMBL" id="JBHUDD010000038">
    <property type="protein sequence ID" value="MFD1508753.1"/>
    <property type="molecule type" value="Genomic_DNA"/>
</dbReference>
<dbReference type="NCBIfam" id="TIGR02800">
    <property type="entry name" value="propeller_TolB"/>
    <property type="match status" value="1"/>
</dbReference>
<dbReference type="Pfam" id="PF04052">
    <property type="entry name" value="TolB_N"/>
    <property type="match status" value="1"/>
</dbReference>
<evidence type="ECO:0000313" key="8">
    <source>
        <dbReference type="Proteomes" id="UP001597186"/>
    </source>
</evidence>
<reference evidence="8" key="1">
    <citation type="journal article" date="2019" name="Int. J. Syst. Evol. Microbiol.">
        <title>The Global Catalogue of Microorganisms (GCM) 10K type strain sequencing project: providing services to taxonomists for standard genome sequencing and annotation.</title>
        <authorList>
            <consortium name="The Broad Institute Genomics Platform"/>
            <consortium name="The Broad Institute Genome Sequencing Center for Infectious Disease"/>
            <person name="Wu L."/>
            <person name="Ma J."/>
        </authorList>
    </citation>
    <scope>NUCLEOTIDE SEQUENCE [LARGE SCALE GENOMIC DNA]</scope>
    <source>
        <strain evidence="8">CGMCC 1.12477</strain>
    </source>
</reference>
<keyword evidence="3 5" id="KW-0732">Signal</keyword>
<evidence type="ECO:0000259" key="6">
    <source>
        <dbReference type="Pfam" id="PF04052"/>
    </source>
</evidence>
<accession>A0ABW4EFR0</accession>
<comment type="similarity">
    <text evidence="2 5">Belongs to the TolB family.</text>
</comment>
<dbReference type="Gene3D" id="2.120.10.30">
    <property type="entry name" value="TolB, C-terminal domain"/>
    <property type="match status" value="1"/>
</dbReference>
<dbReference type="InterPro" id="IPR007195">
    <property type="entry name" value="TolB_N"/>
</dbReference>
<keyword evidence="5" id="KW-0132">Cell division</keyword>
<dbReference type="SUPFAM" id="SSF52964">
    <property type="entry name" value="TolB, N-terminal domain"/>
    <property type="match status" value="1"/>
</dbReference>
<feature type="signal peptide" evidence="5">
    <location>
        <begin position="1"/>
        <end position="22"/>
    </location>
</feature>
<dbReference type="Gene3D" id="3.40.50.10070">
    <property type="entry name" value="TolB, N-terminal domain"/>
    <property type="match status" value="1"/>
</dbReference>
<feature type="domain" description="TolB N-terminal" evidence="6">
    <location>
        <begin position="27"/>
        <end position="134"/>
    </location>
</feature>
<evidence type="ECO:0000256" key="3">
    <source>
        <dbReference type="ARBA" id="ARBA00022729"/>
    </source>
</evidence>
<dbReference type="Proteomes" id="UP001597186">
    <property type="component" value="Unassembled WGS sequence"/>
</dbReference>
<dbReference type="InterPro" id="IPR011042">
    <property type="entry name" value="6-blade_b-propeller_TolB-like"/>
</dbReference>
<dbReference type="PANTHER" id="PTHR36842">
    <property type="entry name" value="PROTEIN TOLB HOMOLOG"/>
    <property type="match status" value="1"/>
</dbReference>
<evidence type="ECO:0000256" key="4">
    <source>
        <dbReference type="ARBA" id="ARBA00022764"/>
    </source>
</evidence>
<feature type="chain" id="PRO_5044941087" description="Tol-Pal system protein TolB" evidence="5">
    <location>
        <begin position="23"/>
        <end position="441"/>
    </location>
</feature>
<gene>
    <name evidence="5 7" type="primary">tolB</name>
    <name evidence="7" type="ORF">ACFTOW_04995</name>
</gene>
<evidence type="ECO:0000256" key="1">
    <source>
        <dbReference type="ARBA" id="ARBA00004418"/>
    </source>
</evidence>
<protein>
    <recommendedName>
        <fullName evidence="5">Tol-Pal system protein TolB</fullName>
    </recommendedName>
</protein>
<keyword evidence="8" id="KW-1185">Reference proteome</keyword>
<comment type="function">
    <text evidence="5">Part of the Tol-Pal system, which plays a role in outer membrane invagination during cell division and is important for maintaining outer membrane integrity.</text>
</comment>
<comment type="subunit">
    <text evidence="5">The Tol-Pal system is composed of five core proteins: the inner membrane proteins TolA, TolQ and TolR, the periplasmic protein TolB and the outer membrane protein Pal. They form a network linking the inner and outer membranes and the peptidoglycan layer.</text>
</comment>
<evidence type="ECO:0000256" key="5">
    <source>
        <dbReference type="HAMAP-Rule" id="MF_00671"/>
    </source>
</evidence>
<evidence type="ECO:0000313" key="7">
    <source>
        <dbReference type="EMBL" id="MFD1508753.1"/>
    </source>
</evidence>
<dbReference type="PANTHER" id="PTHR36842:SF1">
    <property type="entry name" value="PROTEIN TOLB"/>
    <property type="match status" value="1"/>
</dbReference>
<proteinExistence type="inferred from homology"/>
<sequence precursor="true">MHRFLTLLAALWLLVLPGVVQAQDGPLRITIDEGVIEPLPFAVPDFVAESAEAQEMAQQIARVVAADLTGTGLFREIGSDAFISQITSFNSPVQFADWRAINAQALVTGAVSVGSGGALSVKFRLYDVFAGQEMGSGLQFDGTQAGWRRMAHKVADAVYSRITGEGGYFDSRVVFVSEAGSKDARQKRLAIMDYDGANVQFLTDSSSLVLAPRFSPSGDRVLYTSYESGFPRIYVLDVASVGRRALETPPGEMTFSPRFSPDGQTVVFSQTEGGNTDIYRMSVAGGSIQRLTTAPSIETAPSFSPDGDQIVFESDRSGSQQLYIMPAGGGEPRRISFGSGRYGTPVWSPRGDLIAFTKQSKGRFHIGVMRTDGSEERLLTASFLDEGPTWAPNGRVIMFARETQGAEGQSSLYSVDITGRNLKRVRTDGGASDPSWSPLQK</sequence>
<comment type="subcellular location">
    <subcellularLocation>
        <location evidence="1 5">Periplasm</location>
    </subcellularLocation>
</comment>
<comment type="caution">
    <text evidence="7">The sequence shown here is derived from an EMBL/GenBank/DDBJ whole genome shotgun (WGS) entry which is preliminary data.</text>
</comment>
<name>A0ABW4EFR0_9RHOB</name>
<dbReference type="Pfam" id="PF07676">
    <property type="entry name" value="PD40"/>
    <property type="match status" value="5"/>
</dbReference>
<evidence type="ECO:0000256" key="2">
    <source>
        <dbReference type="ARBA" id="ARBA00009820"/>
    </source>
</evidence>
<keyword evidence="4 5" id="KW-0574">Periplasm</keyword>